<evidence type="ECO:0000313" key="4">
    <source>
        <dbReference type="Proteomes" id="UP001516400"/>
    </source>
</evidence>
<dbReference type="AlphaFoldDB" id="A0ABD2MLY3"/>
<dbReference type="EMBL" id="JABFTP020000001">
    <property type="protein sequence ID" value="KAL3267399.1"/>
    <property type="molecule type" value="Genomic_DNA"/>
</dbReference>
<protein>
    <submittedName>
        <fullName evidence="3">Uncharacterized protein</fullName>
    </submittedName>
</protein>
<evidence type="ECO:0000256" key="2">
    <source>
        <dbReference type="SAM" id="Phobius"/>
    </source>
</evidence>
<keyword evidence="2" id="KW-0812">Transmembrane</keyword>
<keyword evidence="4" id="KW-1185">Reference proteome</keyword>
<evidence type="ECO:0000313" key="3">
    <source>
        <dbReference type="EMBL" id="KAL3267399.1"/>
    </source>
</evidence>
<feature type="transmembrane region" description="Helical" evidence="2">
    <location>
        <begin position="116"/>
        <end position="141"/>
    </location>
</feature>
<name>A0ABD2MLY3_9CUCU</name>
<feature type="region of interest" description="Disordered" evidence="1">
    <location>
        <begin position="165"/>
        <end position="197"/>
    </location>
</feature>
<keyword evidence="2" id="KW-1133">Transmembrane helix</keyword>
<keyword evidence="2" id="KW-0472">Membrane</keyword>
<sequence>MEIIHHHDLVLPTVKMYISAILVLPILRASYCQDITFTKDIRTLSELPLERLLELKRSFQINDDNLTQVENRIDRFNGPEALALQSKNPSRGGYEHEHYEYEEYDKKGDKKSVQNFFQLAVTALAFLAFGGYLLCLIVQAIKSKQMDQMTQMANMQMMASLLRRQATRRPALRPRRTKPTRNTKKRGNKRPRREAEIWPKTDPENMYYALVTLSEAYKSYHTIDYKHYNNTRYFT</sequence>
<accession>A0ABD2MLY3</accession>
<comment type="caution">
    <text evidence="3">The sequence shown here is derived from an EMBL/GenBank/DDBJ whole genome shotgun (WGS) entry which is preliminary data.</text>
</comment>
<feature type="compositionally biased region" description="Basic residues" evidence="1">
    <location>
        <begin position="165"/>
        <end position="192"/>
    </location>
</feature>
<evidence type="ECO:0000256" key="1">
    <source>
        <dbReference type="SAM" id="MobiDB-lite"/>
    </source>
</evidence>
<reference evidence="3 4" key="1">
    <citation type="journal article" date="2021" name="BMC Biol.">
        <title>Horizontally acquired antibacterial genes associated with adaptive radiation of ladybird beetles.</title>
        <authorList>
            <person name="Li H.S."/>
            <person name="Tang X.F."/>
            <person name="Huang Y.H."/>
            <person name="Xu Z.Y."/>
            <person name="Chen M.L."/>
            <person name="Du X.Y."/>
            <person name="Qiu B.Y."/>
            <person name="Chen P.T."/>
            <person name="Zhang W."/>
            <person name="Slipinski A."/>
            <person name="Escalona H.E."/>
            <person name="Waterhouse R.M."/>
            <person name="Zwick A."/>
            <person name="Pang H."/>
        </authorList>
    </citation>
    <scope>NUCLEOTIDE SEQUENCE [LARGE SCALE GENOMIC DNA]</scope>
    <source>
        <strain evidence="3">SYSU2018</strain>
    </source>
</reference>
<dbReference type="Proteomes" id="UP001516400">
    <property type="component" value="Unassembled WGS sequence"/>
</dbReference>
<proteinExistence type="predicted"/>
<organism evidence="3 4">
    <name type="scientific">Cryptolaemus montrouzieri</name>
    <dbReference type="NCBI Taxonomy" id="559131"/>
    <lineage>
        <taxon>Eukaryota</taxon>
        <taxon>Metazoa</taxon>
        <taxon>Ecdysozoa</taxon>
        <taxon>Arthropoda</taxon>
        <taxon>Hexapoda</taxon>
        <taxon>Insecta</taxon>
        <taxon>Pterygota</taxon>
        <taxon>Neoptera</taxon>
        <taxon>Endopterygota</taxon>
        <taxon>Coleoptera</taxon>
        <taxon>Polyphaga</taxon>
        <taxon>Cucujiformia</taxon>
        <taxon>Coccinelloidea</taxon>
        <taxon>Coccinellidae</taxon>
        <taxon>Scymninae</taxon>
        <taxon>Scymnini</taxon>
        <taxon>Cryptolaemus</taxon>
    </lineage>
</organism>
<gene>
    <name evidence="3" type="ORF">HHI36_011528</name>
</gene>